<evidence type="ECO:0000313" key="1">
    <source>
        <dbReference type="EMBL" id="RNA03203.1"/>
    </source>
</evidence>
<reference evidence="1 2" key="1">
    <citation type="journal article" date="2018" name="Sci. Rep.">
        <title>Genomic signatures of local adaptation to the degree of environmental predictability in rotifers.</title>
        <authorList>
            <person name="Franch-Gras L."/>
            <person name="Hahn C."/>
            <person name="Garcia-Roger E.M."/>
            <person name="Carmona M.J."/>
            <person name="Serra M."/>
            <person name="Gomez A."/>
        </authorList>
    </citation>
    <scope>NUCLEOTIDE SEQUENCE [LARGE SCALE GENOMIC DNA]</scope>
    <source>
        <strain evidence="1">HYR1</strain>
    </source>
</reference>
<dbReference type="AlphaFoldDB" id="A0A3M7PW10"/>
<accession>A0A3M7PW10</accession>
<sequence length="79" mass="9566">MFCALSHDLDIDRPTKFHTKESLKIFKQMRKNEFFQKQLLDMSCQWKNKVIQYKCCGRFEYPSSGARRRFTITHQTKTN</sequence>
<protein>
    <submittedName>
        <fullName evidence="1">Uncharacterized protein</fullName>
    </submittedName>
</protein>
<organism evidence="1 2">
    <name type="scientific">Brachionus plicatilis</name>
    <name type="common">Marine rotifer</name>
    <name type="synonym">Brachionus muelleri</name>
    <dbReference type="NCBI Taxonomy" id="10195"/>
    <lineage>
        <taxon>Eukaryota</taxon>
        <taxon>Metazoa</taxon>
        <taxon>Spiralia</taxon>
        <taxon>Gnathifera</taxon>
        <taxon>Rotifera</taxon>
        <taxon>Eurotatoria</taxon>
        <taxon>Monogononta</taxon>
        <taxon>Pseudotrocha</taxon>
        <taxon>Ploima</taxon>
        <taxon>Brachionidae</taxon>
        <taxon>Brachionus</taxon>
    </lineage>
</organism>
<evidence type="ECO:0000313" key="2">
    <source>
        <dbReference type="Proteomes" id="UP000276133"/>
    </source>
</evidence>
<name>A0A3M7PW10_BRAPC</name>
<proteinExistence type="predicted"/>
<gene>
    <name evidence="1" type="ORF">BpHYR1_009717</name>
</gene>
<dbReference type="EMBL" id="REGN01008594">
    <property type="protein sequence ID" value="RNA03203.1"/>
    <property type="molecule type" value="Genomic_DNA"/>
</dbReference>
<dbReference type="Proteomes" id="UP000276133">
    <property type="component" value="Unassembled WGS sequence"/>
</dbReference>
<keyword evidence="2" id="KW-1185">Reference proteome</keyword>
<comment type="caution">
    <text evidence="1">The sequence shown here is derived from an EMBL/GenBank/DDBJ whole genome shotgun (WGS) entry which is preliminary data.</text>
</comment>